<feature type="domain" description="B30.2/SPRY" evidence="7">
    <location>
        <begin position="285"/>
        <end position="477"/>
    </location>
</feature>
<evidence type="ECO:0000313" key="8">
    <source>
        <dbReference type="Proteomes" id="UP000081671"/>
    </source>
</evidence>
<dbReference type="Pfam" id="PF15227">
    <property type="entry name" value="zf-C3HC4_4"/>
    <property type="match status" value="1"/>
</dbReference>
<dbReference type="InterPro" id="IPR013320">
    <property type="entry name" value="ConA-like_dom_sf"/>
</dbReference>
<dbReference type="SUPFAM" id="SSF49899">
    <property type="entry name" value="Concanavalin A-like lectins/glucanases"/>
    <property type="match status" value="1"/>
</dbReference>
<dbReference type="GO" id="GO:0008270">
    <property type="term" value="F:zinc ion binding"/>
    <property type="evidence" value="ECO:0007669"/>
    <property type="project" value="UniProtKB-KW"/>
</dbReference>
<dbReference type="CDD" id="cd16582">
    <property type="entry name" value="RING-HC_TRIM31_C-V"/>
    <property type="match status" value="1"/>
</dbReference>
<keyword evidence="2 4" id="KW-0863">Zinc-finger</keyword>
<dbReference type="CTD" id="11074"/>
<dbReference type="PANTHER" id="PTHR24103">
    <property type="entry name" value="E3 UBIQUITIN-PROTEIN LIGASE TRIM"/>
    <property type="match status" value="1"/>
</dbReference>
<dbReference type="Gene3D" id="3.30.40.10">
    <property type="entry name" value="Zinc/RING finger domain, C3HC4 (zinc finger)"/>
    <property type="match status" value="1"/>
</dbReference>
<dbReference type="SMART" id="SM00589">
    <property type="entry name" value="PRY"/>
    <property type="match status" value="1"/>
</dbReference>
<dbReference type="Proteomes" id="UP000081671">
    <property type="component" value="Unplaced"/>
</dbReference>
<dbReference type="STRING" id="10020.ENSDORP00000013176"/>
<dbReference type="SUPFAM" id="SSF57850">
    <property type="entry name" value="RING/U-box"/>
    <property type="match status" value="1"/>
</dbReference>
<dbReference type="AlphaFoldDB" id="A0A1S3GCM7"/>
<reference evidence="9" key="1">
    <citation type="submission" date="2025-08" db="UniProtKB">
        <authorList>
            <consortium name="RefSeq"/>
        </authorList>
    </citation>
    <scope>IDENTIFICATION</scope>
    <source>
        <tissue evidence="9">Kidney</tissue>
    </source>
</reference>
<dbReference type="FunCoup" id="A0A1S3GCM7">
    <property type="interactions" value="13"/>
</dbReference>
<dbReference type="KEGG" id="dord:105996878"/>
<evidence type="ECO:0000256" key="1">
    <source>
        <dbReference type="ARBA" id="ARBA00022723"/>
    </source>
</evidence>
<organism evidence="8 9">
    <name type="scientific">Dipodomys ordii</name>
    <name type="common">Ord's kangaroo rat</name>
    <dbReference type="NCBI Taxonomy" id="10020"/>
    <lineage>
        <taxon>Eukaryota</taxon>
        <taxon>Metazoa</taxon>
        <taxon>Chordata</taxon>
        <taxon>Craniata</taxon>
        <taxon>Vertebrata</taxon>
        <taxon>Euteleostomi</taxon>
        <taxon>Mammalia</taxon>
        <taxon>Eutheria</taxon>
        <taxon>Euarchontoglires</taxon>
        <taxon>Glires</taxon>
        <taxon>Rodentia</taxon>
        <taxon>Castorimorpha</taxon>
        <taxon>Heteromyidae</taxon>
        <taxon>Dipodomyinae</taxon>
        <taxon>Dipodomys</taxon>
    </lineage>
</organism>
<dbReference type="InterPro" id="IPR050143">
    <property type="entry name" value="TRIM/RBCC"/>
</dbReference>
<dbReference type="InterPro" id="IPR001870">
    <property type="entry name" value="B30.2/SPRY"/>
</dbReference>
<dbReference type="InterPro" id="IPR003877">
    <property type="entry name" value="SPRY_dom"/>
</dbReference>
<dbReference type="OrthoDB" id="654191at2759"/>
<evidence type="ECO:0000256" key="3">
    <source>
        <dbReference type="ARBA" id="ARBA00022833"/>
    </source>
</evidence>
<keyword evidence="3" id="KW-0862">Zinc</keyword>
<feature type="domain" description="RING-type" evidence="5">
    <location>
        <begin position="16"/>
        <end position="57"/>
    </location>
</feature>
<dbReference type="PROSITE" id="PS50089">
    <property type="entry name" value="ZF_RING_2"/>
    <property type="match status" value="1"/>
</dbReference>
<evidence type="ECO:0000256" key="2">
    <source>
        <dbReference type="ARBA" id="ARBA00022771"/>
    </source>
</evidence>
<dbReference type="SMART" id="SM00336">
    <property type="entry name" value="BBOX"/>
    <property type="match status" value="1"/>
</dbReference>
<dbReference type="PROSITE" id="PS50119">
    <property type="entry name" value="ZF_BBOX"/>
    <property type="match status" value="1"/>
</dbReference>
<dbReference type="InterPro" id="IPR006574">
    <property type="entry name" value="PRY"/>
</dbReference>
<dbReference type="RefSeq" id="XP_012886571.1">
    <property type="nucleotide sequence ID" value="XM_013031117.1"/>
</dbReference>
<evidence type="ECO:0000313" key="9">
    <source>
        <dbReference type="RefSeq" id="XP_012886571.1"/>
    </source>
</evidence>
<evidence type="ECO:0000259" key="5">
    <source>
        <dbReference type="PROSITE" id="PS50089"/>
    </source>
</evidence>
<gene>
    <name evidence="9" type="primary">Trim31</name>
</gene>
<dbReference type="InterPro" id="IPR001841">
    <property type="entry name" value="Znf_RING"/>
</dbReference>
<dbReference type="Gene3D" id="3.30.160.60">
    <property type="entry name" value="Classic Zinc Finger"/>
    <property type="match status" value="1"/>
</dbReference>
<proteinExistence type="predicted"/>
<dbReference type="PRINTS" id="PR01407">
    <property type="entry name" value="BUTYPHLNCDUF"/>
</dbReference>
<feature type="domain" description="B box-type" evidence="6">
    <location>
        <begin position="90"/>
        <end position="131"/>
    </location>
</feature>
<dbReference type="PROSITE" id="PS00518">
    <property type="entry name" value="ZF_RING_1"/>
    <property type="match status" value="1"/>
</dbReference>
<evidence type="ECO:0000259" key="6">
    <source>
        <dbReference type="PROSITE" id="PS50119"/>
    </source>
</evidence>
<evidence type="ECO:0000256" key="4">
    <source>
        <dbReference type="PROSITE-ProRule" id="PRU00024"/>
    </source>
</evidence>
<dbReference type="InterPro" id="IPR000315">
    <property type="entry name" value="Znf_B-box"/>
</dbReference>
<dbReference type="Pfam" id="PF13765">
    <property type="entry name" value="PRY"/>
    <property type="match status" value="1"/>
</dbReference>
<keyword evidence="8" id="KW-1185">Reference proteome</keyword>
<dbReference type="SMART" id="SM00184">
    <property type="entry name" value="RING"/>
    <property type="match status" value="1"/>
</dbReference>
<sequence>MASQQLTSNLQDEVICSICMDTLQEPVTIDCGHTFCLRCISQVGSSSDELLKCPLCQKFVQRSTIRPNWLVVNLVERIQAIDPSEIQPEEREMRCPKHGEKIHYFCEQDGEFLCVVCRDSKDHRSHNPSLIEEAAQKYQGQIQSKLEVLLQKEKEIILEKIKGEQKNDFFLSQVRLEKQRINQHFRFLRQSLEKEENFFLARLHWLEMEGAKGKLFYSISTQAQLNSLEKLIKSLKNKQQMQPRQLLEDIKTLLSRKWEVPHLLRRGCHRDGSLGLQENLQTEKKKDEARFLKSLDEKDKKSFAVTLDADTAHPDLSLSLDRKTVTLDFIPQSDSAEPTNPKCFYPFRCVLGLPGFSMGRQAWEVEIQGPRGGASVVGVASELVPRRGHLRLEPLLGFWALRIFGSTCQALIENCTRKDLPVCPRKVGVLVDYNDGKIIFYDATNNNHIYTFQASFPGPIFPFFRLLLPGTQVTLSP</sequence>
<dbReference type="InterPro" id="IPR017907">
    <property type="entry name" value="Znf_RING_CS"/>
</dbReference>
<protein>
    <submittedName>
        <fullName evidence="9">E3 ubiquitin-protein ligase TRIM31</fullName>
    </submittedName>
</protein>
<dbReference type="Gene3D" id="2.60.120.920">
    <property type="match status" value="1"/>
</dbReference>
<dbReference type="SMART" id="SM00449">
    <property type="entry name" value="SPRY"/>
    <property type="match status" value="1"/>
</dbReference>
<accession>A0A1S3GCM7</accession>
<dbReference type="GeneID" id="105996878"/>
<name>A0A1S3GCM7_DIPOR</name>
<evidence type="ECO:0000259" key="7">
    <source>
        <dbReference type="PROSITE" id="PS50188"/>
    </source>
</evidence>
<dbReference type="InterPro" id="IPR043136">
    <property type="entry name" value="B30.2/SPRY_sf"/>
</dbReference>
<dbReference type="Pfam" id="PF00643">
    <property type="entry name" value="zf-B_box"/>
    <property type="match status" value="1"/>
</dbReference>
<dbReference type="Pfam" id="PF00622">
    <property type="entry name" value="SPRY"/>
    <property type="match status" value="1"/>
</dbReference>
<keyword evidence="1" id="KW-0479">Metal-binding</keyword>
<dbReference type="InParanoid" id="A0A1S3GCM7"/>
<dbReference type="InterPro" id="IPR013083">
    <property type="entry name" value="Znf_RING/FYVE/PHD"/>
</dbReference>
<dbReference type="SUPFAM" id="SSF57845">
    <property type="entry name" value="B-box zinc-binding domain"/>
    <property type="match status" value="1"/>
</dbReference>
<dbReference type="PROSITE" id="PS50188">
    <property type="entry name" value="B302_SPRY"/>
    <property type="match status" value="1"/>
</dbReference>
<dbReference type="InterPro" id="IPR003879">
    <property type="entry name" value="Butyrophylin_SPRY"/>
</dbReference>